<proteinExistence type="predicted"/>
<dbReference type="EMBL" id="JACSNX010000001">
    <property type="protein sequence ID" value="MBM6850184.1"/>
    <property type="molecule type" value="Genomic_DNA"/>
</dbReference>
<name>A0ABS2FRG6_9FIRM</name>
<accession>A0ABS2FRG6</accession>
<organism evidence="1 2">
    <name type="scientific">Oscillibacter valericigenes</name>
    <dbReference type="NCBI Taxonomy" id="351091"/>
    <lineage>
        <taxon>Bacteria</taxon>
        <taxon>Bacillati</taxon>
        <taxon>Bacillota</taxon>
        <taxon>Clostridia</taxon>
        <taxon>Eubacteriales</taxon>
        <taxon>Oscillospiraceae</taxon>
        <taxon>Oscillibacter</taxon>
    </lineage>
</organism>
<gene>
    <name evidence="1" type="ORF">H9X91_01870</name>
</gene>
<comment type="caution">
    <text evidence="1">The sequence shown here is derived from an EMBL/GenBank/DDBJ whole genome shotgun (WGS) entry which is preliminary data.</text>
</comment>
<protein>
    <submittedName>
        <fullName evidence="1">Uncharacterized protein</fullName>
    </submittedName>
</protein>
<dbReference type="Proteomes" id="UP000719500">
    <property type="component" value="Unassembled WGS sequence"/>
</dbReference>
<reference evidence="1 2" key="1">
    <citation type="journal article" date="2021" name="Sci. Rep.">
        <title>The distribution of antibiotic resistance genes in chicken gut microbiota commensals.</title>
        <authorList>
            <person name="Juricova H."/>
            <person name="Matiasovicova J."/>
            <person name="Kubasova T."/>
            <person name="Cejkova D."/>
            <person name="Rychlik I."/>
        </authorList>
    </citation>
    <scope>NUCLEOTIDE SEQUENCE [LARGE SCALE GENOMIC DNA]</scope>
    <source>
        <strain evidence="1 2">An411</strain>
    </source>
</reference>
<sequence>MMYDELTGFKCAVAVAVACLEDERPKGESIQPEAAAQYVSDVLEVLLSSAPVEATVEPMTYPRCCKIPLIVRIDGHDACLYWYYPNATASEVAQELEGALLGLAKVEERVIA</sequence>
<evidence type="ECO:0000313" key="2">
    <source>
        <dbReference type="Proteomes" id="UP000719500"/>
    </source>
</evidence>
<evidence type="ECO:0000313" key="1">
    <source>
        <dbReference type="EMBL" id="MBM6850184.1"/>
    </source>
</evidence>
<keyword evidence="2" id="KW-1185">Reference proteome</keyword>
<dbReference type="RefSeq" id="WP_204801925.1">
    <property type="nucleotide sequence ID" value="NZ_JACSNX010000001.1"/>
</dbReference>